<evidence type="ECO:0000259" key="4">
    <source>
        <dbReference type="Pfam" id="PF01156"/>
    </source>
</evidence>
<dbReference type="GO" id="GO:0006152">
    <property type="term" value="P:purine nucleoside catabolic process"/>
    <property type="evidence" value="ECO:0007669"/>
    <property type="project" value="TreeGrafter"/>
</dbReference>
<keyword evidence="6" id="KW-1185">Reference proteome</keyword>
<dbReference type="OrthoDB" id="5783963at2759"/>
<comment type="similarity">
    <text evidence="1">Belongs to the IUNH family.</text>
</comment>
<dbReference type="PANTHER" id="PTHR12304">
    <property type="entry name" value="INOSINE-URIDINE PREFERRING NUCLEOSIDE HYDROLASE"/>
    <property type="match status" value="1"/>
</dbReference>
<evidence type="ECO:0000256" key="1">
    <source>
        <dbReference type="ARBA" id="ARBA00009176"/>
    </source>
</evidence>
<proteinExistence type="inferred from homology"/>
<feature type="domain" description="Inosine/uridine-preferring nucleoside hydrolase" evidence="4">
    <location>
        <begin position="89"/>
        <end position="163"/>
    </location>
</feature>
<organism evidence="5 6">
    <name type="scientific">Fusarium heterosporum</name>
    <dbReference type="NCBI Taxonomy" id="42747"/>
    <lineage>
        <taxon>Eukaryota</taxon>
        <taxon>Fungi</taxon>
        <taxon>Dikarya</taxon>
        <taxon>Ascomycota</taxon>
        <taxon>Pezizomycotina</taxon>
        <taxon>Sordariomycetes</taxon>
        <taxon>Hypocreomycetidae</taxon>
        <taxon>Hypocreales</taxon>
        <taxon>Nectriaceae</taxon>
        <taxon>Fusarium</taxon>
        <taxon>Fusarium heterosporum species complex</taxon>
    </lineage>
</organism>
<comment type="caution">
    <text evidence="5">The sequence shown here is derived from an EMBL/GenBank/DDBJ whole genome shotgun (WGS) entry which is preliminary data.</text>
</comment>
<dbReference type="GO" id="GO:0008477">
    <property type="term" value="F:purine nucleosidase activity"/>
    <property type="evidence" value="ECO:0007669"/>
    <property type="project" value="TreeGrafter"/>
</dbReference>
<dbReference type="PANTHER" id="PTHR12304:SF56">
    <property type="entry name" value="HYDROLASE, PUTATIVE (AFU_ORTHOLOGUE AFUA_1G11790)-RELATED"/>
    <property type="match status" value="1"/>
</dbReference>
<name>A0A8H5T9R4_FUSHE</name>
<evidence type="ECO:0000256" key="2">
    <source>
        <dbReference type="ARBA" id="ARBA00022801"/>
    </source>
</evidence>
<protein>
    <submittedName>
        <fullName evidence="5">Inosine-uridine preferring nucleoside hydrolase</fullName>
    </submittedName>
</protein>
<dbReference type="Pfam" id="PF01156">
    <property type="entry name" value="IU_nuc_hydro"/>
    <property type="match status" value="1"/>
</dbReference>
<dbReference type="GO" id="GO:0005829">
    <property type="term" value="C:cytosol"/>
    <property type="evidence" value="ECO:0007669"/>
    <property type="project" value="TreeGrafter"/>
</dbReference>
<evidence type="ECO:0000256" key="3">
    <source>
        <dbReference type="ARBA" id="ARBA00023295"/>
    </source>
</evidence>
<dbReference type="EMBL" id="JAAGWQ010000132">
    <property type="protein sequence ID" value="KAF5664702.1"/>
    <property type="molecule type" value="Genomic_DNA"/>
</dbReference>
<dbReference type="InterPro" id="IPR023186">
    <property type="entry name" value="IUNH"/>
</dbReference>
<keyword evidence="3" id="KW-0326">Glycosidase</keyword>
<dbReference type="InterPro" id="IPR036452">
    <property type="entry name" value="Ribo_hydro-like"/>
</dbReference>
<dbReference type="SUPFAM" id="SSF53590">
    <property type="entry name" value="Nucleoside hydrolase"/>
    <property type="match status" value="1"/>
</dbReference>
<sequence length="263" mass="29175">MGSYITQAITKATIDVYVDRQGGLWNFHTLVSKNALLECFVFVDIIVNYPELRPDNSWKSIFNNNIPRPKTDPEFYQFFNSSKAPPHLDMLRVLREEPVNTIALTALGPLTSMALAAAEDPETFLQTKELLIMGGAVAVPVNVSPVAGANVPNDAAAAAPTCTLTSANLASMFPTTDFSKILVAPYPQRLSMQLDVAIFPMNLMNSHCGNQTILFNDHRPSDRQKAHYKSELSFEYSELKVVNCSIWIRHSGDAINLNETERL</sequence>
<gene>
    <name evidence="5" type="ORF">FHETE_6973</name>
</gene>
<evidence type="ECO:0000313" key="5">
    <source>
        <dbReference type="EMBL" id="KAF5664702.1"/>
    </source>
</evidence>
<dbReference type="AlphaFoldDB" id="A0A8H5T9R4"/>
<dbReference type="Gene3D" id="3.90.245.10">
    <property type="entry name" value="Ribonucleoside hydrolase-like"/>
    <property type="match status" value="1"/>
</dbReference>
<dbReference type="Proteomes" id="UP000567885">
    <property type="component" value="Unassembled WGS sequence"/>
</dbReference>
<dbReference type="InterPro" id="IPR001910">
    <property type="entry name" value="Inosine/uridine_hydrolase_dom"/>
</dbReference>
<keyword evidence="2 5" id="KW-0378">Hydrolase</keyword>
<reference evidence="5 6" key="1">
    <citation type="submission" date="2020-05" db="EMBL/GenBank/DDBJ databases">
        <title>Identification and distribution of gene clusters putatively required for synthesis of sphingolipid metabolism inhibitors in phylogenetically diverse species of the filamentous fungus Fusarium.</title>
        <authorList>
            <person name="Kim H.-S."/>
            <person name="Busman M."/>
            <person name="Brown D.W."/>
            <person name="Divon H."/>
            <person name="Uhlig S."/>
            <person name="Proctor R.H."/>
        </authorList>
    </citation>
    <scope>NUCLEOTIDE SEQUENCE [LARGE SCALE GENOMIC DNA]</scope>
    <source>
        <strain evidence="5 6">NRRL 20693</strain>
    </source>
</reference>
<evidence type="ECO:0000313" key="6">
    <source>
        <dbReference type="Proteomes" id="UP000567885"/>
    </source>
</evidence>
<accession>A0A8H5T9R4</accession>